<dbReference type="EMBL" id="CYYI01000003">
    <property type="protein sequence ID" value="CUN62503.1"/>
    <property type="molecule type" value="Genomic_DNA"/>
</dbReference>
<gene>
    <name evidence="1" type="ORF">ERS852382_00910</name>
</gene>
<accession>A0A173YFW5</accession>
<organism evidence="1 2">
    <name type="scientific">Bifidobacterium adolescentis</name>
    <dbReference type="NCBI Taxonomy" id="1680"/>
    <lineage>
        <taxon>Bacteria</taxon>
        <taxon>Bacillati</taxon>
        <taxon>Actinomycetota</taxon>
        <taxon>Actinomycetes</taxon>
        <taxon>Bifidobacteriales</taxon>
        <taxon>Bifidobacteriaceae</taxon>
        <taxon>Bifidobacterium</taxon>
    </lineage>
</organism>
<sequence>MGERLSCEPATLIKGEALAVLDAGGDECIIVRIGDDGDGGAVLGCATHHGRTADIDLFDGGGFVSSGADRVGERIQIDDHQIERLDAKLLELGGMVGVGHVGEDTGMDMRVKGLDAAIKAFRETSDFGDLGHFDTQLSQTLRGGTGGNHLGARLDERFGKHLDAFLMED</sequence>
<evidence type="ECO:0000313" key="1">
    <source>
        <dbReference type="EMBL" id="CUN62503.1"/>
    </source>
</evidence>
<name>A0A173YFW5_BIFAD</name>
<proteinExistence type="predicted"/>
<dbReference type="AlphaFoldDB" id="A0A173YFW5"/>
<dbReference type="Proteomes" id="UP000095647">
    <property type="component" value="Unassembled WGS sequence"/>
</dbReference>
<evidence type="ECO:0000313" key="2">
    <source>
        <dbReference type="Proteomes" id="UP000095647"/>
    </source>
</evidence>
<protein>
    <submittedName>
        <fullName evidence="1">Uncharacterized protein</fullName>
    </submittedName>
</protein>
<reference evidence="1 2" key="1">
    <citation type="submission" date="2015-09" db="EMBL/GenBank/DDBJ databases">
        <authorList>
            <consortium name="Pathogen Informatics"/>
        </authorList>
    </citation>
    <scope>NUCLEOTIDE SEQUENCE [LARGE SCALE GENOMIC DNA]</scope>
    <source>
        <strain evidence="1 2">2789STDY5608824</strain>
    </source>
</reference>